<keyword evidence="3 5" id="KW-1133">Transmembrane helix</keyword>
<protein>
    <recommendedName>
        <fullName evidence="6">Lipopolysaccharide assembly protein A domain-containing protein</fullName>
    </recommendedName>
</protein>
<evidence type="ECO:0000256" key="5">
    <source>
        <dbReference type="SAM" id="Phobius"/>
    </source>
</evidence>
<evidence type="ECO:0000256" key="1">
    <source>
        <dbReference type="ARBA" id="ARBA00022475"/>
    </source>
</evidence>
<dbReference type="HOGENOM" id="CLU_161803_1_0_3"/>
<gene>
    <name evidence="7" type="ordered locus">Cyan7425_1365</name>
</gene>
<proteinExistence type="predicted"/>
<evidence type="ECO:0000313" key="7">
    <source>
        <dbReference type="EMBL" id="ACL43739.1"/>
    </source>
</evidence>
<reference evidence="7" key="1">
    <citation type="submission" date="2009-01" db="EMBL/GenBank/DDBJ databases">
        <title>Complete sequence of chromosome Cyanothece sp. PCC 7425.</title>
        <authorList>
            <consortium name="US DOE Joint Genome Institute"/>
            <person name="Lucas S."/>
            <person name="Copeland A."/>
            <person name="Lapidus A."/>
            <person name="Glavina del Rio T."/>
            <person name="Dalin E."/>
            <person name="Tice H."/>
            <person name="Bruce D."/>
            <person name="Goodwin L."/>
            <person name="Pitluck S."/>
            <person name="Sims D."/>
            <person name="Meineke L."/>
            <person name="Brettin T."/>
            <person name="Detter J.C."/>
            <person name="Han C."/>
            <person name="Larimer F."/>
            <person name="Land M."/>
            <person name="Hauser L."/>
            <person name="Kyrpides N."/>
            <person name="Ovchinnikova G."/>
            <person name="Liberton M."/>
            <person name="Stoeckel J."/>
            <person name="Banerjee A."/>
            <person name="Singh A."/>
            <person name="Page L."/>
            <person name="Sato H."/>
            <person name="Zhao L."/>
            <person name="Sherman L."/>
            <person name="Pakrasi H."/>
            <person name="Richardson P."/>
        </authorList>
    </citation>
    <scope>NUCLEOTIDE SEQUENCE</scope>
    <source>
        <strain evidence="7">PCC 7425</strain>
    </source>
</reference>
<keyword evidence="2 5" id="KW-0812">Transmembrane</keyword>
<evidence type="ECO:0000256" key="2">
    <source>
        <dbReference type="ARBA" id="ARBA00022692"/>
    </source>
</evidence>
<dbReference type="GO" id="GO:0005886">
    <property type="term" value="C:plasma membrane"/>
    <property type="evidence" value="ECO:0007669"/>
    <property type="project" value="InterPro"/>
</dbReference>
<dbReference type="EMBL" id="CP001344">
    <property type="protein sequence ID" value="ACL43739.1"/>
    <property type="molecule type" value="Genomic_DNA"/>
</dbReference>
<feature type="domain" description="Lipopolysaccharide assembly protein A" evidence="6">
    <location>
        <begin position="10"/>
        <end position="59"/>
    </location>
</feature>
<dbReference type="eggNOG" id="COG5416">
    <property type="taxonomic scope" value="Bacteria"/>
</dbReference>
<accession>B8HNK8</accession>
<evidence type="ECO:0000256" key="3">
    <source>
        <dbReference type="ARBA" id="ARBA00022989"/>
    </source>
</evidence>
<evidence type="ECO:0000259" key="6">
    <source>
        <dbReference type="Pfam" id="PF06305"/>
    </source>
</evidence>
<dbReference type="KEGG" id="cyn:Cyan7425_1365"/>
<dbReference type="Pfam" id="PF06305">
    <property type="entry name" value="LapA_dom"/>
    <property type="match status" value="1"/>
</dbReference>
<keyword evidence="4 5" id="KW-0472">Membrane</keyword>
<organism evidence="7">
    <name type="scientific">Cyanothece sp. (strain PCC 7425 / ATCC 29141)</name>
    <dbReference type="NCBI Taxonomy" id="395961"/>
    <lineage>
        <taxon>Bacteria</taxon>
        <taxon>Bacillati</taxon>
        <taxon>Cyanobacteriota</taxon>
        <taxon>Cyanophyceae</taxon>
        <taxon>Gomontiellales</taxon>
        <taxon>Cyanothecaceae</taxon>
        <taxon>Cyanothece</taxon>
    </lineage>
</organism>
<dbReference type="AlphaFoldDB" id="B8HNK8"/>
<sequence length="68" mass="7335">MAAIAIFSVQNATPVALKFLLFESIQMPLGVLLALIASLSLLVTLLLPLLIRLTGSRANDDANEQDWV</sequence>
<feature type="transmembrane region" description="Helical" evidence="5">
    <location>
        <begin position="30"/>
        <end position="51"/>
    </location>
</feature>
<name>B8HNK8_CYAP4</name>
<dbReference type="InterPro" id="IPR010445">
    <property type="entry name" value="LapA_dom"/>
</dbReference>
<keyword evidence="1" id="KW-1003">Cell membrane</keyword>
<evidence type="ECO:0000256" key="4">
    <source>
        <dbReference type="ARBA" id="ARBA00023136"/>
    </source>
</evidence>